<accession>A0A4U1EEL0</accession>
<name>A0A4U1EEL0_MONMO</name>
<organism evidence="1 2">
    <name type="scientific">Monodon monoceros</name>
    <name type="common">Narwhal</name>
    <name type="synonym">Ceratodon monodon</name>
    <dbReference type="NCBI Taxonomy" id="40151"/>
    <lineage>
        <taxon>Eukaryota</taxon>
        <taxon>Metazoa</taxon>
        <taxon>Chordata</taxon>
        <taxon>Craniata</taxon>
        <taxon>Vertebrata</taxon>
        <taxon>Euteleostomi</taxon>
        <taxon>Mammalia</taxon>
        <taxon>Eutheria</taxon>
        <taxon>Laurasiatheria</taxon>
        <taxon>Artiodactyla</taxon>
        <taxon>Whippomorpha</taxon>
        <taxon>Cetacea</taxon>
        <taxon>Odontoceti</taxon>
        <taxon>Monodontidae</taxon>
        <taxon>Monodon</taxon>
    </lineage>
</organism>
<evidence type="ECO:0000313" key="2">
    <source>
        <dbReference type="Proteomes" id="UP000308365"/>
    </source>
</evidence>
<comment type="caution">
    <text evidence="1">The sequence shown here is derived from an EMBL/GenBank/DDBJ whole genome shotgun (WGS) entry which is preliminary data.</text>
</comment>
<sequence length="29" mass="3229">APDSRRRVRSASKGFKTFTGVLFLNKGEC</sequence>
<dbReference type="EMBL" id="RWIC01001809">
    <property type="protein sequence ID" value="TKC34579.1"/>
    <property type="molecule type" value="Genomic_DNA"/>
</dbReference>
<protein>
    <submittedName>
        <fullName evidence="1">Uncharacterized protein</fullName>
    </submittedName>
</protein>
<evidence type="ECO:0000313" key="1">
    <source>
        <dbReference type="EMBL" id="TKC34579.1"/>
    </source>
</evidence>
<dbReference type="Proteomes" id="UP000308365">
    <property type="component" value="Unassembled WGS sequence"/>
</dbReference>
<reference evidence="2" key="1">
    <citation type="journal article" date="2019" name="IScience">
        <title>Narwhal Genome Reveals Long-Term Low Genetic Diversity despite Current Large Abundance Size.</title>
        <authorList>
            <person name="Westbury M.V."/>
            <person name="Petersen B."/>
            <person name="Garde E."/>
            <person name="Heide-Jorgensen M.P."/>
            <person name="Lorenzen E.D."/>
        </authorList>
    </citation>
    <scope>NUCLEOTIDE SEQUENCE [LARGE SCALE GENOMIC DNA]</scope>
</reference>
<gene>
    <name evidence="1" type="ORF">EI555_004023</name>
</gene>
<proteinExistence type="predicted"/>
<feature type="non-terminal residue" evidence="1">
    <location>
        <position position="1"/>
    </location>
</feature>
<dbReference type="AlphaFoldDB" id="A0A4U1EEL0"/>